<evidence type="ECO:0000313" key="11">
    <source>
        <dbReference type="Proteomes" id="UP000002027"/>
    </source>
</evidence>
<dbReference type="STRING" id="479434.Sthe_3112"/>
<gene>
    <name evidence="10" type="ordered locus">Sthe_3112</name>
</gene>
<keyword evidence="5" id="KW-0029">Amino-acid transport</keyword>
<dbReference type="InParanoid" id="D1C9L9"/>
<comment type="subcellular location">
    <subcellularLocation>
        <location evidence="1">Cell membrane</location>
        <topology evidence="1">Multi-pass membrane protein</topology>
    </subcellularLocation>
</comment>
<dbReference type="PANTHER" id="PTHR11795:SF452">
    <property type="entry name" value="ABC TRANSPORTER PERMEASE PROTEIN"/>
    <property type="match status" value="1"/>
</dbReference>
<feature type="transmembrane region" description="Helical" evidence="9">
    <location>
        <begin position="98"/>
        <end position="119"/>
    </location>
</feature>
<dbReference type="GO" id="GO:0006865">
    <property type="term" value="P:amino acid transport"/>
    <property type="evidence" value="ECO:0007669"/>
    <property type="project" value="UniProtKB-KW"/>
</dbReference>
<keyword evidence="4 9" id="KW-0812">Transmembrane</keyword>
<feature type="transmembrane region" description="Helical" evidence="9">
    <location>
        <begin position="272"/>
        <end position="294"/>
    </location>
</feature>
<reference evidence="10 11" key="2">
    <citation type="journal article" date="2010" name="Stand. Genomic Sci.">
        <title>Complete genome sequence of Desulfohalobium retbaense type strain (HR(100)).</title>
        <authorList>
            <person name="Spring S."/>
            <person name="Nolan M."/>
            <person name="Lapidus A."/>
            <person name="Glavina Del Rio T."/>
            <person name="Copeland A."/>
            <person name="Tice H."/>
            <person name="Cheng J.F."/>
            <person name="Lucas S."/>
            <person name="Land M."/>
            <person name="Chen F."/>
            <person name="Bruce D."/>
            <person name="Goodwin L."/>
            <person name="Pitluck S."/>
            <person name="Ivanova N."/>
            <person name="Mavromatis K."/>
            <person name="Mikhailova N."/>
            <person name="Pati A."/>
            <person name="Chen A."/>
            <person name="Palaniappan K."/>
            <person name="Hauser L."/>
            <person name="Chang Y.J."/>
            <person name="Jeffries C.D."/>
            <person name="Munk C."/>
            <person name="Kiss H."/>
            <person name="Chain P."/>
            <person name="Han C."/>
            <person name="Brettin T."/>
            <person name="Detter J.C."/>
            <person name="Schuler E."/>
            <person name="Goker M."/>
            <person name="Rohde M."/>
            <person name="Bristow J."/>
            <person name="Eisen J.A."/>
            <person name="Markowitz V."/>
            <person name="Hugenholtz P."/>
            <person name="Kyrpides N.C."/>
            <person name="Klenk H.P."/>
        </authorList>
    </citation>
    <scope>NUCLEOTIDE SEQUENCE [LARGE SCALE GENOMIC DNA]</scope>
    <source>
        <strain evidence="11">ATCC 49802 / DSM 20745 / S 6022</strain>
    </source>
</reference>
<evidence type="ECO:0000256" key="6">
    <source>
        <dbReference type="ARBA" id="ARBA00022989"/>
    </source>
</evidence>
<sequence length="298" mass="30750">MTLPVLIDQLVSGLAIGGVYALVALGFALIFGVLRAAQFAHGEVYMVVAFLVLAVLPWFPALGALQFLLVIVAAAVFGAIAGMLIERGVFRPLADAPHIAPIISTIGLMILLQNLVAYLKGSELHRFALAWPQGNVPVGPASVPVLKLVIFGTALVIPALLQVALARTQLGRAIRATAIDAETARLMGVNTARTSLVAFAIGSALAGIAGVLVGALYGVVYSTMGVTALVKGYAATIIGGVGNLVGAVAGGLLLGIFEVFVASYVSPRWTDAIVYTLLIVLLALRPQGLVGRAIPEKL</sequence>
<dbReference type="Pfam" id="PF02653">
    <property type="entry name" value="BPD_transp_2"/>
    <property type="match status" value="1"/>
</dbReference>
<dbReference type="GO" id="GO:0022857">
    <property type="term" value="F:transmembrane transporter activity"/>
    <property type="evidence" value="ECO:0007669"/>
    <property type="project" value="InterPro"/>
</dbReference>
<accession>D1C9L9</accession>
<feature type="transmembrane region" description="Helical" evidence="9">
    <location>
        <begin position="145"/>
        <end position="165"/>
    </location>
</feature>
<dbReference type="PANTHER" id="PTHR11795">
    <property type="entry name" value="BRANCHED-CHAIN AMINO ACID TRANSPORT SYSTEM PERMEASE PROTEIN LIVH"/>
    <property type="match status" value="1"/>
</dbReference>
<keyword evidence="6 9" id="KW-1133">Transmembrane helix</keyword>
<evidence type="ECO:0000313" key="10">
    <source>
        <dbReference type="EMBL" id="ACZ40512.1"/>
    </source>
</evidence>
<proteinExistence type="inferred from homology"/>
<evidence type="ECO:0000256" key="7">
    <source>
        <dbReference type="ARBA" id="ARBA00023136"/>
    </source>
</evidence>
<organism evidence="10 11">
    <name type="scientific">Sphaerobacter thermophilus (strain ATCC 49802 / DSM 20745 / KCCM 41009 / NCIMB 13125 / S 6022)</name>
    <dbReference type="NCBI Taxonomy" id="479434"/>
    <lineage>
        <taxon>Bacteria</taxon>
        <taxon>Pseudomonadati</taxon>
        <taxon>Thermomicrobiota</taxon>
        <taxon>Thermomicrobia</taxon>
        <taxon>Sphaerobacterales</taxon>
        <taxon>Sphaerobacterineae</taxon>
        <taxon>Sphaerobacteraceae</taxon>
        <taxon>Sphaerobacter</taxon>
    </lineage>
</organism>
<dbReference type="HOGENOM" id="CLU_039929_3_0_0"/>
<dbReference type="EMBL" id="CP001824">
    <property type="protein sequence ID" value="ACZ40512.1"/>
    <property type="molecule type" value="Genomic_DNA"/>
</dbReference>
<keyword evidence="11" id="KW-1185">Reference proteome</keyword>
<dbReference type="Proteomes" id="UP000002027">
    <property type="component" value="Chromosome 2"/>
</dbReference>
<evidence type="ECO:0000256" key="8">
    <source>
        <dbReference type="ARBA" id="ARBA00037998"/>
    </source>
</evidence>
<keyword evidence="3" id="KW-1003">Cell membrane</keyword>
<keyword evidence="2" id="KW-0813">Transport</keyword>
<dbReference type="eggNOG" id="COG0559">
    <property type="taxonomic scope" value="Bacteria"/>
</dbReference>
<name>D1C9L9_SPHTD</name>
<reference evidence="11" key="1">
    <citation type="submission" date="2009-11" db="EMBL/GenBank/DDBJ databases">
        <title>The complete chromosome 2 of Sphaerobacter thermophilus DSM 20745.</title>
        <authorList>
            <person name="Lucas S."/>
            <person name="Copeland A."/>
            <person name="Lapidus A."/>
            <person name="Glavina del Rio T."/>
            <person name="Dalin E."/>
            <person name="Tice H."/>
            <person name="Bruce D."/>
            <person name="Goodwin L."/>
            <person name="Pitluck S."/>
            <person name="Kyrpides N."/>
            <person name="Mavromatis K."/>
            <person name="Ivanova N."/>
            <person name="Mikhailova N."/>
            <person name="LaButti K.M."/>
            <person name="Clum A."/>
            <person name="Sun H.I."/>
            <person name="Brettin T."/>
            <person name="Detter J.C."/>
            <person name="Han C."/>
            <person name="Larimer F."/>
            <person name="Land M."/>
            <person name="Hauser L."/>
            <person name="Markowitz V."/>
            <person name="Cheng J.F."/>
            <person name="Hugenholtz P."/>
            <person name="Woyke T."/>
            <person name="Wu D."/>
            <person name="Steenblock K."/>
            <person name="Schneider S."/>
            <person name="Pukall R."/>
            <person name="Goeker M."/>
            <person name="Klenk H.P."/>
            <person name="Eisen J.A."/>
        </authorList>
    </citation>
    <scope>NUCLEOTIDE SEQUENCE [LARGE SCALE GENOMIC DNA]</scope>
    <source>
        <strain evidence="11">ATCC 49802 / DSM 20745 / S 6022</strain>
    </source>
</reference>
<dbReference type="GO" id="GO:0005886">
    <property type="term" value="C:plasma membrane"/>
    <property type="evidence" value="ECO:0007669"/>
    <property type="project" value="UniProtKB-SubCell"/>
</dbReference>
<dbReference type="AlphaFoldDB" id="D1C9L9"/>
<evidence type="ECO:0000256" key="3">
    <source>
        <dbReference type="ARBA" id="ARBA00022475"/>
    </source>
</evidence>
<evidence type="ECO:0000256" key="5">
    <source>
        <dbReference type="ARBA" id="ARBA00022970"/>
    </source>
</evidence>
<evidence type="ECO:0000256" key="1">
    <source>
        <dbReference type="ARBA" id="ARBA00004651"/>
    </source>
</evidence>
<feature type="transmembrane region" description="Helical" evidence="9">
    <location>
        <begin position="44"/>
        <end position="61"/>
    </location>
</feature>
<keyword evidence="7 9" id="KW-0472">Membrane</keyword>
<dbReference type="InterPro" id="IPR052157">
    <property type="entry name" value="BCAA_transport_permease"/>
</dbReference>
<feature type="transmembrane region" description="Helical" evidence="9">
    <location>
        <begin position="196"/>
        <end position="220"/>
    </location>
</feature>
<comment type="similarity">
    <text evidence="8">Belongs to the binding-protein-dependent transport system permease family. LivHM subfamily.</text>
</comment>
<evidence type="ECO:0000256" key="9">
    <source>
        <dbReference type="SAM" id="Phobius"/>
    </source>
</evidence>
<feature type="transmembrane region" description="Helical" evidence="9">
    <location>
        <begin position="12"/>
        <end position="32"/>
    </location>
</feature>
<dbReference type="InterPro" id="IPR001851">
    <property type="entry name" value="ABC_transp_permease"/>
</dbReference>
<evidence type="ECO:0000256" key="4">
    <source>
        <dbReference type="ARBA" id="ARBA00022692"/>
    </source>
</evidence>
<protein>
    <submittedName>
        <fullName evidence="10">Inner-membrane translocator</fullName>
    </submittedName>
</protein>
<feature type="transmembrane region" description="Helical" evidence="9">
    <location>
        <begin position="67"/>
        <end position="86"/>
    </location>
</feature>
<dbReference type="KEGG" id="sti:Sthe_3112"/>
<evidence type="ECO:0000256" key="2">
    <source>
        <dbReference type="ARBA" id="ARBA00022448"/>
    </source>
</evidence>
<dbReference type="CDD" id="cd06582">
    <property type="entry name" value="TM_PBP1_LivH_like"/>
    <property type="match status" value="1"/>
</dbReference>
<feature type="transmembrane region" description="Helical" evidence="9">
    <location>
        <begin position="232"/>
        <end position="260"/>
    </location>
</feature>